<accession>A0A1M7ZA74</accession>
<evidence type="ECO:0000313" key="3">
    <source>
        <dbReference type="EMBL" id="SHO61828.1"/>
    </source>
</evidence>
<feature type="non-terminal residue" evidence="3">
    <location>
        <position position="115"/>
    </location>
</feature>
<sequence length="115" mass="12340">MSGEGKRLSDDAAGSVTPVVLSGGTGTRLWPLSREAYPKQLLPLTSERTLIQETVRRCADPALYRSPVIITNAEHRFVIAEQLREMGVEPAAVVLEPVGRNTAAAATIAALMERA</sequence>
<name>A0A1M7ZA74_9HYPH</name>
<dbReference type="Pfam" id="PF00483">
    <property type="entry name" value="NTP_transferase"/>
    <property type="match status" value="1"/>
</dbReference>
<dbReference type="GO" id="GO:0009298">
    <property type="term" value="P:GDP-mannose biosynthetic process"/>
    <property type="evidence" value="ECO:0007669"/>
    <property type="project" value="TreeGrafter"/>
</dbReference>
<dbReference type="PANTHER" id="PTHR46390">
    <property type="entry name" value="MANNOSE-1-PHOSPHATE GUANYLYLTRANSFERASE"/>
    <property type="match status" value="1"/>
</dbReference>
<dbReference type="Proteomes" id="UP000186406">
    <property type="component" value="Unassembled WGS sequence"/>
</dbReference>
<dbReference type="SUPFAM" id="SSF53448">
    <property type="entry name" value="Nucleotide-diphospho-sugar transferases"/>
    <property type="match status" value="1"/>
</dbReference>
<feature type="region of interest" description="Disordered" evidence="1">
    <location>
        <begin position="1"/>
        <end position="30"/>
    </location>
</feature>
<protein>
    <submittedName>
        <fullName evidence="3">Nucleotidyl transferase</fullName>
    </submittedName>
</protein>
<keyword evidence="3" id="KW-0808">Transferase</keyword>
<dbReference type="InterPro" id="IPR051161">
    <property type="entry name" value="Mannose-6P_isomerase_type2"/>
</dbReference>
<proteinExistence type="predicted"/>
<dbReference type="Gene3D" id="3.90.550.10">
    <property type="entry name" value="Spore Coat Polysaccharide Biosynthesis Protein SpsA, Chain A"/>
    <property type="match status" value="1"/>
</dbReference>
<keyword evidence="4" id="KW-1185">Reference proteome</keyword>
<dbReference type="STRING" id="1123029.SAMN02745172_00911"/>
<gene>
    <name evidence="3" type="ORF">SAMN02745172_00911</name>
</gene>
<dbReference type="GO" id="GO:0004475">
    <property type="term" value="F:mannose-1-phosphate guanylyltransferase (GTP) activity"/>
    <property type="evidence" value="ECO:0007669"/>
    <property type="project" value="TreeGrafter"/>
</dbReference>
<dbReference type="EMBL" id="FRXO01000001">
    <property type="protein sequence ID" value="SHO61828.1"/>
    <property type="molecule type" value="Genomic_DNA"/>
</dbReference>
<feature type="compositionally biased region" description="Basic and acidic residues" evidence="1">
    <location>
        <begin position="1"/>
        <end position="10"/>
    </location>
</feature>
<evidence type="ECO:0000256" key="1">
    <source>
        <dbReference type="SAM" id="MobiDB-lite"/>
    </source>
</evidence>
<feature type="domain" description="Nucleotidyl transferase" evidence="2">
    <location>
        <begin position="18"/>
        <end position="111"/>
    </location>
</feature>
<dbReference type="RefSeq" id="WP_244530750.1">
    <property type="nucleotide sequence ID" value="NZ_FRXO01000001.1"/>
</dbReference>
<reference evidence="3 4" key="1">
    <citation type="submission" date="2016-12" db="EMBL/GenBank/DDBJ databases">
        <authorList>
            <person name="Song W.-J."/>
            <person name="Kurnit D.M."/>
        </authorList>
    </citation>
    <scope>NUCLEOTIDE SEQUENCE [LARGE SCALE GENOMIC DNA]</scope>
    <source>
        <strain evidence="3 4">DSM 19599</strain>
    </source>
</reference>
<evidence type="ECO:0000259" key="2">
    <source>
        <dbReference type="Pfam" id="PF00483"/>
    </source>
</evidence>
<dbReference type="AlphaFoldDB" id="A0A1M7ZA74"/>
<dbReference type="PANTHER" id="PTHR46390:SF1">
    <property type="entry name" value="MANNOSE-1-PHOSPHATE GUANYLYLTRANSFERASE"/>
    <property type="match status" value="1"/>
</dbReference>
<evidence type="ECO:0000313" key="4">
    <source>
        <dbReference type="Proteomes" id="UP000186406"/>
    </source>
</evidence>
<dbReference type="InterPro" id="IPR005835">
    <property type="entry name" value="NTP_transferase_dom"/>
</dbReference>
<dbReference type="InterPro" id="IPR029044">
    <property type="entry name" value="Nucleotide-diphossugar_trans"/>
</dbReference>
<organism evidence="3 4">
    <name type="scientific">Pseudoxanthobacter soli DSM 19599</name>
    <dbReference type="NCBI Taxonomy" id="1123029"/>
    <lineage>
        <taxon>Bacteria</taxon>
        <taxon>Pseudomonadati</taxon>
        <taxon>Pseudomonadota</taxon>
        <taxon>Alphaproteobacteria</taxon>
        <taxon>Hyphomicrobiales</taxon>
        <taxon>Segnochrobactraceae</taxon>
        <taxon>Pseudoxanthobacter</taxon>
    </lineage>
</organism>